<proteinExistence type="predicted"/>
<comment type="caution">
    <text evidence="2">The sequence shown here is derived from an EMBL/GenBank/DDBJ whole genome shotgun (WGS) entry which is preliminary data.</text>
</comment>
<gene>
    <name evidence="2" type="ORF">CJF39_08405</name>
</gene>
<feature type="region of interest" description="Disordered" evidence="1">
    <location>
        <begin position="39"/>
        <end position="91"/>
    </location>
</feature>
<accession>A0A266NBK3</accession>
<name>A0A266NBK3_9PSED</name>
<dbReference type="Proteomes" id="UP000215788">
    <property type="component" value="Unassembled WGS sequence"/>
</dbReference>
<evidence type="ECO:0000256" key="1">
    <source>
        <dbReference type="SAM" id="MobiDB-lite"/>
    </source>
</evidence>
<reference evidence="2 3" key="1">
    <citation type="submission" date="2017-08" db="EMBL/GenBank/DDBJ databases">
        <title>Genomic and metabolic characterisation of spoilage-associated Pseudomonas species.</title>
        <authorList>
            <person name="Stanborough T."/>
            <person name="Fegan N."/>
            <person name="Powell S.M."/>
            <person name="Singh T."/>
            <person name="Tamplin M.L."/>
            <person name="Chandry P.S."/>
        </authorList>
    </citation>
    <scope>NUCLEOTIDE SEQUENCE [LARGE SCALE GENOMIC DNA]</scope>
    <source>
        <strain evidence="2 3">L1802</strain>
    </source>
</reference>
<dbReference type="AlphaFoldDB" id="A0A266NBK3"/>
<feature type="compositionally biased region" description="Polar residues" evidence="1">
    <location>
        <begin position="39"/>
        <end position="52"/>
    </location>
</feature>
<evidence type="ECO:0000313" key="2">
    <source>
        <dbReference type="EMBL" id="OZY59803.1"/>
    </source>
</evidence>
<dbReference type="EMBL" id="NQKI01000010">
    <property type="protein sequence ID" value="OZY59803.1"/>
    <property type="molecule type" value="Genomic_DNA"/>
</dbReference>
<sequence length="132" mass="13632">MPDGSVKHPDGSTTRADGLWVSKSGDTLDNATGIYTFSTGESVQGVKNSSGEWTFPDGKGSQGDEKGSGGSDTLPEGAHKNVDGSTTTADGITKYLNGDSFNDNTGLFTYADGTVVQAVKDADGTWGYPDVK</sequence>
<feature type="compositionally biased region" description="Basic and acidic residues" evidence="1">
    <location>
        <begin position="1"/>
        <end position="10"/>
    </location>
</feature>
<feature type="region of interest" description="Disordered" evidence="1">
    <location>
        <begin position="1"/>
        <end position="26"/>
    </location>
</feature>
<evidence type="ECO:0000313" key="3">
    <source>
        <dbReference type="Proteomes" id="UP000215788"/>
    </source>
</evidence>
<protein>
    <submittedName>
        <fullName evidence="2">Uncharacterized protein</fullName>
    </submittedName>
</protein>
<organism evidence="2 3">
    <name type="scientific">Pseudomonas lundensis</name>
    <dbReference type="NCBI Taxonomy" id="86185"/>
    <lineage>
        <taxon>Bacteria</taxon>
        <taxon>Pseudomonadati</taxon>
        <taxon>Pseudomonadota</taxon>
        <taxon>Gammaproteobacteria</taxon>
        <taxon>Pseudomonadales</taxon>
        <taxon>Pseudomonadaceae</taxon>
        <taxon>Pseudomonas</taxon>
    </lineage>
</organism>